<dbReference type="OrthoDB" id="5125216at2"/>
<organism evidence="2 3">
    <name type="scientific">Aeromicrobium endophyticum</name>
    <dbReference type="NCBI Taxonomy" id="2292704"/>
    <lineage>
        <taxon>Bacteria</taxon>
        <taxon>Bacillati</taxon>
        <taxon>Actinomycetota</taxon>
        <taxon>Actinomycetes</taxon>
        <taxon>Propionibacteriales</taxon>
        <taxon>Nocardioidaceae</taxon>
        <taxon>Aeromicrobium</taxon>
    </lineage>
</organism>
<evidence type="ECO:0000256" key="1">
    <source>
        <dbReference type="SAM" id="MobiDB-lite"/>
    </source>
</evidence>
<dbReference type="EMBL" id="QUBR01000001">
    <property type="protein sequence ID" value="REK73119.1"/>
    <property type="molecule type" value="Genomic_DNA"/>
</dbReference>
<gene>
    <name evidence="2" type="ORF">DX116_05945</name>
</gene>
<evidence type="ECO:0000313" key="3">
    <source>
        <dbReference type="Proteomes" id="UP000265581"/>
    </source>
</evidence>
<sequence>MKKLTLLVVAGAGYVLGSRAGRERYEQIKSQATKTWNSPTVQDAADAVQAQAKQAAGDVKDKVVDKVSSNDTSHEQPSTIAPGQGTS</sequence>
<evidence type="ECO:0008006" key="4">
    <source>
        <dbReference type="Google" id="ProtNLM"/>
    </source>
</evidence>
<evidence type="ECO:0000313" key="2">
    <source>
        <dbReference type="EMBL" id="REK73119.1"/>
    </source>
</evidence>
<name>A0A371PB14_9ACTN</name>
<reference evidence="2 3" key="1">
    <citation type="submission" date="2018-08" db="EMBL/GenBank/DDBJ databases">
        <title>Aeromicrobium sp. M2KJ-4, whole genome shotgun sequence.</title>
        <authorList>
            <person name="Tuo L."/>
        </authorList>
    </citation>
    <scope>NUCLEOTIDE SEQUENCE [LARGE SCALE GENOMIC DNA]</scope>
    <source>
        <strain evidence="2 3">M2KJ-4</strain>
    </source>
</reference>
<protein>
    <recommendedName>
        <fullName evidence="4">YtxH domain-containing protein</fullName>
    </recommendedName>
</protein>
<feature type="compositionally biased region" description="Polar residues" evidence="1">
    <location>
        <begin position="69"/>
        <end position="87"/>
    </location>
</feature>
<proteinExistence type="predicted"/>
<keyword evidence="3" id="KW-1185">Reference proteome</keyword>
<comment type="caution">
    <text evidence="2">The sequence shown here is derived from an EMBL/GenBank/DDBJ whole genome shotgun (WGS) entry which is preliminary data.</text>
</comment>
<feature type="region of interest" description="Disordered" evidence="1">
    <location>
        <begin position="47"/>
        <end position="87"/>
    </location>
</feature>
<dbReference type="AlphaFoldDB" id="A0A371PB14"/>
<dbReference type="RefSeq" id="WP_119703234.1">
    <property type="nucleotide sequence ID" value="NZ_JBHSOI010000001.1"/>
</dbReference>
<accession>A0A371PB14</accession>
<dbReference type="Proteomes" id="UP000265581">
    <property type="component" value="Unassembled WGS sequence"/>
</dbReference>
<feature type="compositionally biased region" description="Low complexity" evidence="1">
    <location>
        <begin position="47"/>
        <end position="57"/>
    </location>
</feature>